<protein>
    <submittedName>
        <fullName evidence="2">Uncharacterized protein</fullName>
    </submittedName>
</protein>
<keyword evidence="3" id="KW-1185">Reference proteome</keyword>
<evidence type="ECO:0000313" key="3">
    <source>
        <dbReference type="Proteomes" id="UP001372338"/>
    </source>
</evidence>
<reference evidence="2 3" key="1">
    <citation type="submission" date="2024-01" db="EMBL/GenBank/DDBJ databases">
        <title>The genomes of 5 underutilized Papilionoideae crops provide insights into root nodulation and disease resistanc.</title>
        <authorList>
            <person name="Yuan L."/>
        </authorList>
    </citation>
    <scope>NUCLEOTIDE SEQUENCE [LARGE SCALE GENOMIC DNA]</scope>
    <source>
        <strain evidence="2">ZHUSHIDOU_FW_LH</strain>
        <tissue evidence="2">Leaf</tissue>
    </source>
</reference>
<dbReference type="AlphaFoldDB" id="A0AAN9EKH8"/>
<evidence type="ECO:0000313" key="2">
    <source>
        <dbReference type="EMBL" id="KAK7258897.1"/>
    </source>
</evidence>
<comment type="caution">
    <text evidence="2">The sequence shown here is derived from an EMBL/GenBank/DDBJ whole genome shotgun (WGS) entry which is preliminary data.</text>
</comment>
<accession>A0AAN9EKH8</accession>
<feature type="region of interest" description="Disordered" evidence="1">
    <location>
        <begin position="201"/>
        <end position="220"/>
    </location>
</feature>
<organism evidence="2 3">
    <name type="scientific">Crotalaria pallida</name>
    <name type="common">Smooth rattlebox</name>
    <name type="synonym">Crotalaria striata</name>
    <dbReference type="NCBI Taxonomy" id="3830"/>
    <lineage>
        <taxon>Eukaryota</taxon>
        <taxon>Viridiplantae</taxon>
        <taxon>Streptophyta</taxon>
        <taxon>Embryophyta</taxon>
        <taxon>Tracheophyta</taxon>
        <taxon>Spermatophyta</taxon>
        <taxon>Magnoliopsida</taxon>
        <taxon>eudicotyledons</taxon>
        <taxon>Gunneridae</taxon>
        <taxon>Pentapetalae</taxon>
        <taxon>rosids</taxon>
        <taxon>fabids</taxon>
        <taxon>Fabales</taxon>
        <taxon>Fabaceae</taxon>
        <taxon>Papilionoideae</taxon>
        <taxon>50 kb inversion clade</taxon>
        <taxon>genistoids sensu lato</taxon>
        <taxon>core genistoids</taxon>
        <taxon>Crotalarieae</taxon>
        <taxon>Crotalaria</taxon>
    </lineage>
</organism>
<sequence>MNENPANQVDIALTKDDSSFGPWMIVKHNNRRKTNPKKVERNNLDAPSAGSRFATLVDASHVPNIGEQSTEIIVSTATTNDLKSKHDLGPNSVIKPKQSKVAIHKPKSISKGHYVKPKAPPKEATAMPSSTSRVASVATRGKEKSKETEIEILRIMNRKYVAMIQAHEKEKASMEFLNQFVQNPSDEVMAFISDLRARGSLSTVHQPKPPDYTEPAGVGLDDEAANNYEVLAGCAQSVDGATVSSA</sequence>
<dbReference type="Proteomes" id="UP001372338">
    <property type="component" value="Unassembled WGS sequence"/>
</dbReference>
<proteinExistence type="predicted"/>
<name>A0AAN9EKH8_CROPI</name>
<gene>
    <name evidence="2" type="ORF">RIF29_24486</name>
</gene>
<dbReference type="EMBL" id="JAYWIO010000005">
    <property type="protein sequence ID" value="KAK7258897.1"/>
    <property type="molecule type" value="Genomic_DNA"/>
</dbReference>
<feature type="region of interest" description="Disordered" evidence="1">
    <location>
        <begin position="111"/>
        <end position="143"/>
    </location>
</feature>
<evidence type="ECO:0000256" key="1">
    <source>
        <dbReference type="SAM" id="MobiDB-lite"/>
    </source>
</evidence>